<reference evidence="2" key="1">
    <citation type="journal article" date="2015" name="Nature">
        <title>Complex archaea that bridge the gap between prokaryotes and eukaryotes.</title>
        <authorList>
            <person name="Spang A."/>
            <person name="Saw J.H."/>
            <person name="Jorgensen S.L."/>
            <person name="Zaremba-Niedzwiedzka K."/>
            <person name="Martijn J."/>
            <person name="Lind A.E."/>
            <person name="van Eijk R."/>
            <person name="Schleper C."/>
            <person name="Guy L."/>
            <person name="Ettema T.J."/>
        </authorList>
    </citation>
    <scope>NUCLEOTIDE SEQUENCE</scope>
</reference>
<dbReference type="EMBL" id="LAZR01010401">
    <property type="protein sequence ID" value="KKM67150.1"/>
    <property type="molecule type" value="Genomic_DNA"/>
</dbReference>
<dbReference type="InterPro" id="IPR025669">
    <property type="entry name" value="AAA_dom"/>
</dbReference>
<gene>
    <name evidence="2" type="ORF">LCGC14_1474090</name>
</gene>
<protein>
    <recommendedName>
        <fullName evidence="1">AAA domain-containing protein</fullName>
    </recommendedName>
</protein>
<dbReference type="PANTHER" id="PTHR13696:SF52">
    <property type="entry name" value="PARA FAMILY PROTEIN CT_582"/>
    <property type="match status" value="1"/>
</dbReference>
<dbReference type="SUPFAM" id="SSF52540">
    <property type="entry name" value="P-loop containing nucleoside triphosphate hydrolases"/>
    <property type="match status" value="1"/>
</dbReference>
<evidence type="ECO:0000259" key="1">
    <source>
        <dbReference type="Pfam" id="PF13614"/>
    </source>
</evidence>
<name>A0A0F9LS03_9ZZZZ</name>
<organism evidence="2">
    <name type="scientific">marine sediment metagenome</name>
    <dbReference type="NCBI Taxonomy" id="412755"/>
    <lineage>
        <taxon>unclassified sequences</taxon>
        <taxon>metagenomes</taxon>
        <taxon>ecological metagenomes</taxon>
    </lineage>
</organism>
<feature type="domain" description="AAA" evidence="1">
    <location>
        <begin position="1"/>
        <end position="167"/>
    </location>
</feature>
<sequence length="252" mass="28164">MRKIAIALSKGGTGKSTTAVNLSAGLARSGHRTLLVDLDTQGHVAEMVGVTPEHGLADLIMEEVNPDQCLTQARTSLYLLAGGEKLAQATAMLSRRQFGAEHAVSEALKPFEDQFEYVILDTAPAWDVLAIAAMFYAMEILAPVSLETLSLQGLRDFMKRMKSVQRYHPTLQLRYVLPTFYDRRTRQSDELLAKMQEHFPGLICDPIRYNVRLSEAPAYRQSIFEYAPKSAGAKDYQRLVERIARDGQEKTT</sequence>
<dbReference type="InterPro" id="IPR027417">
    <property type="entry name" value="P-loop_NTPase"/>
</dbReference>
<evidence type="ECO:0000313" key="2">
    <source>
        <dbReference type="EMBL" id="KKM67150.1"/>
    </source>
</evidence>
<dbReference type="InterPro" id="IPR050678">
    <property type="entry name" value="DNA_Partitioning_ATPase"/>
</dbReference>
<dbReference type="Gene3D" id="3.40.50.300">
    <property type="entry name" value="P-loop containing nucleotide triphosphate hydrolases"/>
    <property type="match status" value="1"/>
</dbReference>
<dbReference type="PANTHER" id="PTHR13696">
    <property type="entry name" value="P-LOOP CONTAINING NUCLEOSIDE TRIPHOSPHATE HYDROLASE"/>
    <property type="match status" value="1"/>
</dbReference>
<dbReference type="CDD" id="cd02042">
    <property type="entry name" value="ParAB_family"/>
    <property type="match status" value="1"/>
</dbReference>
<comment type="caution">
    <text evidence="2">The sequence shown here is derived from an EMBL/GenBank/DDBJ whole genome shotgun (WGS) entry which is preliminary data.</text>
</comment>
<dbReference type="Pfam" id="PF13614">
    <property type="entry name" value="AAA_31"/>
    <property type="match status" value="1"/>
</dbReference>
<proteinExistence type="predicted"/>
<accession>A0A0F9LS03</accession>
<dbReference type="AlphaFoldDB" id="A0A0F9LS03"/>